<proteinExistence type="predicted"/>
<evidence type="ECO:0000313" key="2">
    <source>
        <dbReference type="EMBL" id="WIA12452.1"/>
    </source>
</evidence>
<keyword evidence="1" id="KW-1133">Transmembrane helix</keyword>
<evidence type="ECO:0008006" key="4">
    <source>
        <dbReference type="Google" id="ProtNLM"/>
    </source>
</evidence>
<sequence length="205" mass="22522">MAKPYLVTSAKQSPFFLSFSDLALERKFVQVHAVKARAHDLQAAATYLAMVASGSLLYLIITAAGIKANTVDCCSSLILCSWIGPAAHLLLLWLLPPAAYQRHRAIITLGFRLFYLAATSFNGFAVCGVGPIGLRTASNSSSVQLESPMSAFLWRSGVIGLIWYAGAFPLLFWQHLLVQSGFLLTYWRTLSPARTQQQQQQQQQA</sequence>
<gene>
    <name evidence="2" type="ORF">OEZ85_012487</name>
</gene>
<keyword evidence="1" id="KW-0812">Transmembrane</keyword>
<name>A0ABY8TVV9_TETOB</name>
<feature type="transmembrane region" description="Helical" evidence="1">
    <location>
        <begin position="107"/>
        <end position="132"/>
    </location>
</feature>
<keyword evidence="3" id="KW-1185">Reference proteome</keyword>
<feature type="transmembrane region" description="Helical" evidence="1">
    <location>
        <begin position="76"/>
        <end position="95"/>
    </location>
</feature>
<keyword evidence="1" id="KW-0472">Membrane</keyword>
<dbReference type="Proteomes" id="UP001244341">
    <property type="component" value="Chromosome 3b"/>
</dbReference>
<evidence type="ECO:0000313" key="3">
    <source>
        <dbReference type="Proteomes" id="UP001244341"/>
    </source>
</evidence>
<reference evidence="2 3" key="1">
    <citation type="submission" date="2023-05" db="EMBL/GenBank/DDBJ databases">
        <title>A 100% complete, gapless, phased diploid assembly of the Scenedesmus obliquus UTEX 3031 genome.</title>
        <authorList>
            <person name="Biondi T.C."/>
            <person name="Hanschen E.R."/>
            <person name="Kwon T."/>
            <person name="Eng W."/>
            <person name="Kruse C.P.S."/>
            <person name="Koehler S.I."/>
            <person name="Kunde Y."/>
            <person name="Gleasner C.D."/>
            <person name="You Mak K.T."/>
            <person name="Polle J."/>
            <person name="Hovde B.T."/>
            <person name="Starkenburg S.R."/>
        </authorList>
    </citation>
    <scope>NUCLEOTIDE SEQUENCE [LARGE SCALE GENOMIC DNA]</scope>
    <source>
        <strain evidence="2 3">DOE0152z</strain>
    </source>
</reference>
<accession>A0ABY8TVV9</accession>
<evidence type="ECO:0000256" key="1">
    <source>
        <dbReference type="SAM" id="Phobius"/>
    </source>
</evidence>
<organism evidence="2 3">
    <name type="scientific">Tetradesmus obliquus</name>
    <name type="common">Green alga</name>
    <name type="synonym">Acutodesmus obliquus</name>
    <dbReference type="NCBI Taxonomy" id="3088"/>
    <lineage>
        <taxon>Eukaryota</taxon>
        <taxon>Viridiplantae</taxon>
        <taxon>Chlorophyta</taxon>
        <taxon>core chlorophytes</taxon>
        <taxon>Chlorophyceae</taxon>
        <taxon>CS clade</taxon>
        <taxon>Sphaeropleales</taxon>
        <taxon>Scenedesmaceae</taxon>
        <taxon>Tetradesmus</taxon>
    </lineage>
</organism>
<protein>
    <recommendedName>
        <fullName evidence="4">Secretory carrier membrane protein</fullName>
    </recommendedName>
</protein>
<feature type="transmembrane region" description="Helical" evidence="1">
    <location>
        <begin position="152"/>
        <end position="173"/>
    </location>
</feature>
<dbReference type="EMBL" id="CP126210">
    <property type="protein sequence ID" value="WIA12452.1"/>
    <property type="molecule type" value="Genomic_DNA"/>
</dbReference>
<feature type="transmembrane region" description="Helical" evidence="1">
    <location>
        <begin position="44"/>
        <end position="64"/>
    </location>
</feature>